<dbReference type="EMBL" id="JAHLZF010000001">
    <property type="protein sequence ID" value="MBU6079648.1"/>
    <property type="molecule type" value="Genomic_DNA"/>
</dbReference>
<keyword evidence="3" id="KW-0472">Membrane</keyword>
<dbReference type="NCBIfam" id="NF041002">
    <property type="entry name" value="pilin_ComGF"/>
    <property type="match status" value="1"/>
</dbReference>
<proteinExistence type="predicted"/>
<dbReference type="Proteomes" id="UP000812672">
    <property type="component" value="Unassembled WGS sequence"/>
</dbReference>
<keyword evidence="3" id="KW-1133">Transmembrane helix</keyword>
<keyword evidence="3" id="KW-0812">Transmembrane</keyword>
<evidence type="ECO:0000313" key="5">
    <source>
        <dbReference type="Proteomes" id="UP000812672"/>
    </source>
</evidence>
<dbReference type="Pfam" id="PF15980">
    <property type="entry name" value="ComGF"/>
    <property type="match status" value="1"/>
</dbReference>
<feature type="transmembrane region" description="Helical" evidence="3">
    <location>
        <begin position="12"/>
        <end position="37"/>
    </location>
</feature>
<name>A0ABS6GKD9_9BACI</name>
<dbReference type="InterPro" id="IPR016977">
    <property type="entry name" value="ComGF"/>
</dbReference>
<evidence type="ECO:0000256" key="1">
    <source>
        <dbReference type="ARBA" id="ARBA00004241"/>
    </source>
</evidence>
<sequence>MCQYIKNNQGFTLLSTLIALTILMLITSLILPLLIAVQQIESPSYKTDYEWRQFHFYLMNEFSQAQFVSLEDQAIQFHLADDTVNRYELYFNTIRRRVNNSGHEVILQDVKDFSTKRVGSHLFSLTGERDRGHAYTKYYSFPIKTIKQE</sequence>
<accession>A0ABS6GKD9</accession>
<evidence type="ECO:0000256" key="3">
    <source>
        <dbReference type="SAM" id="Phobius"/>
    </source>
</evidence>
<evidence type="ECO:0000256" key="2">
    <source>
        <dbReference type="ARBA" id="ARBA00023287"/>
    </source>
</evidence>
<dbReference type="Pfam" id="PF07963">
    <property type="entry name" value="N_methyl"/>
    <property type="match status" value="1"/>
</dbReference>
<keyword evidence="2" id="KW-0178">Competence</keyword>
<comment type="subcellular location">
    <subcellularLocation>
        <location evidence="1">Cell surface</location>
    </subcellularLocation>
</comment>
<comment type="caution">
    <text evidence="4">The sequence shown here is derived from an EMBL/GenBank/DDBJ whole genome shotgun (WGS) entry which is preliminary data.</text>
</comment>
<evidence type="ECO:0000313" key="4">
    <source>
        <dbReference type="EMBL" id="MBU6079648.1"/>
    </source>
</evidence>
<protein>
    <submittedName>
        <fullName evidence="4">Prepilin-type N-terminal cleavage/methylation domain-containing protein</fullName>
    </submittedName>
</protein>
<dbReference type="RefSeq" id="WP_216686553.1">
    <property type="nucleotide sequence ID" value="NZ_CP117968.1"/>
</dbReference>
<organism evidence="4 5">
    <name type="scientific">Allobacillus halotolerans</name>
    <dbReference type="NCBI Taxonomy" id="570278"/>
    <lineage>
        <taxon>Bacteria</taxon>
        <taxon>Bacillati</taxon>
        <taxon>Bacillota</taxon>
        <taxon>Bacilli</taxon>
        <taxon>Bacillales</taxon>
        <taxon>Bacillaceae</taxon>
        <taxon>Allobacillus</taxon>
    </lineage>
</organism>
<reference evidence="4 5" key="1">
    <citation type="journal article" date="2011" name="Int. J. Syst. Evol. Microbiol.">
        <title>Allobacillus halotolerans gen. nov., sp. nov. isolated from shrimp paste.</title>
        <authorList>
            <person name="Sheu S.Y."/>
            <person name="Arun A.B."/>
            <person name="Jiang S.R."/>
            <person name="Young C.C."/>
            <person name="Chen W.M."/>
        </authorList>
    </citation>
    <scope>NUCLEOTIDE SEQUENCE [LARGE SCALE GENOMIC DNA]</scope>
    <source>
        <strain evidence="4 5">LMG 24826</strain>
    </source>
</reference>
<keyword evidence="5" id="KW-1185">Reference proteome</keyword>
<gene>
    <name evidence="4" type="ORF">KQ486_01290</name>
</gene>
<dbReference type="InterPro" id="IPR012902">
    <property type="entry name" value="N_methyl_site"/>
</dbReference>